<dbReference type="Gene3D" id="2.102.10.10">
    <property type="entry name" value="Rieske [2Fe-2S] iron-sulphur domain"/>
    <property type="match status" value="1"/>
</dbReference>
<keyword evidence="9" id="KW-1185">Reference proteome</keyword>
<dbReference type="FunFam" id="2.102.10.10:FF:000014">
    <property type="entry name" value="Oxidoreductase, FAD dependent"/>
    <property type="match status" value="1"/>
</dbReference>
<name>A0A916X6U4_9SPHN</name>
<comment type="caution">
    <text evidence="8">The sequence shown here is derived from an EMBL/GenBank/DDBJ whole genome shotgun (WGS) entry which is preliminary data.</text>
</comment>
<keyword evidence="2" id="KW-0479">Metal-binding</keyword>
<dbReference type="Pfam" id="PF00355">
    <property type="entry name" value="Rieske"/>
    <property type="match status" value="1"/>
</dbReference>
<evidence type="ECO:0000259" key="7">
    <source>
        <dbReference type="PROSITE" id="PS51296"/>
    </source>
</evidence>
<dbReference type="InterPro" id="IPR036922">
    <property type="entry name" value="Rieske_2Fe-2S_sf"/>
</dbReference>
<dbReference type="InterPro" id="IPR036188">
    <property type="entry name" value="FAD/NAD-bd_sf"/>
</dbReference>
<dbReference type="Proteomes" id="UP000608154">
    <property type="component" value="Unassembled WGS sequence"/>
</dbReference>
<dbReference type="CDD" id="cd03477">
    <property type="entry name" value="Rieske_YhfW_C"/>
    <property type="match status" value="1"/>
</dbReference>
<dbReference type="Pfam" id="PF01266">
    <property type="entry name" value="DAO"/>
    <property type="match status" value="1"/>
</dbReference>
<dbReference type="Gene3D" id="3.30.9.10">
    <property type="entry name" value="D-Amino Acid Oxidase, subunit A, domain 2"/>
    <property type="match status" value="1"/>
</dbReference>
<keyword evidence="1" id="KW-0001">2Fe-2S</keyword>
<feature type="domain" description="Rieske" evidence="7">
    <location>
        <begin position="412"/>
        <end position="498"/>
    </location>
</feature>
<keyword evidence="3" id="KW-0560">Oxidoreductase</keyword>
<dbReference type="PANTHER" id="PTHR13847">
    <property type="entry name" value="SARCOSINE DEHYDROGENASE-RELATED"/>
    <property type="match status" value="1"/>
</dbReference>
<sequence length="498" mass="53503">MYPPTGVYWIETASPAAFPRLAGDISVDVAVIGGGLVGAIAARLIKDQGLRVALVEARSVGQEVTGKSTAKITSQHNLVYTRLRNRFGMDGARSYAEANEAGLRKILALAADHQLAADIEIKAAYTYTLLEEHVGSIEEEVQLARELGLPATLAMETGLPFAARAAMRWIDQAQFHPVKFVAGLAATLPGEGSHVFEQSRVLDWDSSRVVTAKGAIKAGHVVMATQLPLGQTGAYYARNYPHMHPVIAGQADPGRVPEGMYISVEQPRHSLRSHRTADGRPFLIFTGPSYKPGHADEARKAFAEIEGFARDHFGVQASYRWTNEDYTPMDGRPFIGWSSRQDGLLVATGFDAWGISNGAAAAMIICDLLTGRENPWADFFDARRLDVAHGAKQFVKGNAAVAAELVGGHLASTPRDAEALSPGEGAVLKINGEKMAVFRDETGQLHSLAAACSHLGCLLGWNEFDRTWDCPCHGSRFGLDGEVIHGPATEPLKTGVTG</sequence>
<evidence type="ECO:0000313" key="9">
    <source>
        <dbReference type="Proteomes" id="UP000608154"/>
    </source>
</evidence>
<evidence type="ECO:0000313" key="8">
    <source>
        <dbReference type="EMBL" id="GGC11793.1"/>
    </source>
</evidence>
<dbReference type="PROSITE" id="PS51296">
    <property type="entry name" value="RIESKE"/>
    <property type="match status" value="1"/>
</dbReference>
<dbReference type="EMBL" id="BMHK01000031">
    <property type="protein sequence ID" value="GGC11793.1"/>
    <property type="molecule type" value="Genomic_DNA"/>
</dbReference>
<dbReference type="SUPFAM" id="SSF50022">
    <property type="entry name" value="ISP domain"/>
    <property type="match status" value="1"/>
</dbReference>
<dbReference type="InterPro" id="IPR017941">
    <property type="entry name" value="Rieske_2Fe-2S"/>
</dbReference>
<accession>A0A916X6U4</accession>
<keyword evidence="5" id="KW-0411">Iron-sulfur</keyword>
<evidence type="ECO:0000256" key="4">
    <source>
        <dbReference type="ARBA" id="ARBA00023004"/>
    </source>
</evidence>
<reference evidence="8" key="1">
    <citation type="journal article" date="2014" name="Int. J. Syst. Evol. Microbiol.">
        <title>Complete genome sequence of Corynebacterium casei LMG S-19264T (=DSM 44701T), isolated from a smear-ripened cheese.</title>
        <authorList>
            <consortium name="US DOE Joint Genome Institute (JGI-PGF)"/>
            <person name="Walter F."/>
            <person name="Albersmeier A."/>
            <person name="Kalinowski J."/>
            <person name="Ruckert C."/>
        </authorList>
    </citation>
    <scope>NUCLEOTIDE SEQUENCE</scope>
    <source>
        <strain evidence="8">CGMCC 1.15095</strain>
    </source>
</reference>
<dbReference type="GO" id="GO:0046872">
    <property type="term" value="F:metal ion binding"/>
    <property type="evidence" value="ECO:0007669"/>
    <property type="project" value="UniProtKB-KW"/>
</dbReference>
<dbReference type="InterPro" id="IPR005805">
    <property type="entry name" value="Rieske_Fe-S_prot_C"/>
</dbReference>
<proteinExistence type="predicted"/>
<protein>
    <submittedName>
        <fullName evidence="8">Iron-sulfur-binding protein</fullName>
    </submittedName>
</protein>
<keyword evidence="6" id="KW-1015">Disulfide bond</keyword>
<dbReference type="SUPFAM" id="SSF51905">
    <property type="entry name" value="FAD/NAD(P)-binding domain"/>
    <property type="match status" value="1"/>
</dbReference>
<evidence type="ECO:0000256" key="6">
    <source>
        <dbReference type="ARBA" id="ARBA00023157"/>
    </source>
</evidence>
<dbReference type="PRINTS" id="PR00162">
    <property type="entry name" value="RIESKE"/>
</dbReference>
<evidence type="ECO:0000256" key="5">
    <source>
        <dbReference type="ARBA" id="ARBA00023014"/>
    </source>
</evidence>
<dbReference type="Gene3D" id="3.50.50.60">
    <property type="entry name" value="FAD/NAD(P)-binding domain"/>
    <property type="match status" value="1"/>
</dbReference>
<reference evidence="8" key="2">
    <citation type="submission" date="2020-09" db="EMBL/GenBank/DDBJ databases">
        <authorList>
            <person name="Sun Q."/>
            <person name="Zhou Y."/>
        </authorList>
    </citation>
    <scope>NUCLEOTIDE SEQUENCE</scope>
    <source>
        <strain evidence="8">CGMCC 1.15095</strain>
    </source>
</reference>
<evidence type="ECO:0000256" key="2">
    <source>
        <dbReference type="ARBA" id="ARBA00022723"/>
    </source>
</evidence>
<dbReference type="PANTHER" id="PTHR13847:SF274">
    <property type="entry name" value="RIESKE 2FE-2S IRON-SULFUR PROTEIN YHFW-RELATED"/>
    <property type="match status" value="1"/>
</dbReference>
<dbReference type="AlphaFoldDB" id="A0A916X6U4"/>
<dbReference type="InterPro" id="IPR038010">
    <property type="entry name" value="YhfW_C"/>
</dbReference>
<dbReference type="GO" id="GO:0051537">
    <property type="term" value="F:2 iron, 2 sulfur cluster binding"/>
    <property type="evidence" value="ECO:0007669"/>
    <property type="project" value="UniProtKB-KW"/>
</dbReference>
<dbReference type="InterPro" id="IPR006076">
    <property type="entry name" value="FAD-dep_OxRdtase"/>
</dbReference>
<dbReference type="GO" id="GO:0016491">
    <property type="term" value="F:oxidoreductase activity"/>
    <property type="evidence" value="ECO:0007669"/>
    <property type="project" value="UniProtKB-KW"/>
</dbReference>
<evidence type="ECO:0000256" key="1">
    <source>
        <dbReference type="ARBA" id="ARBA00022714"/>
    </source>
</evidence>
<keyword evidence="4" id="KW-0408">Iron</keyword>
<dbReference type="GO" id="GO:0005737">
    <property type="term" value="C:cytoplasm"/>
    <property type="evidence" value="ECO:0007669"/>
    <property type="project" value="TreeGrafter"/>
</dbReference>
<dbReference type="GO" id="GO:0016020">
    <property type="term" value="C:membrane"/>
    <property type="evidence" value="ECO:0007669"/>
    <property type="project" value="InterPro"/>
</dbReference>
<gene>
    <name evidence="8" type="ORF">GCM10011494_33260</name>
</gene>
<organism evidence="8 9">
    <name type="scientific">Novosphingobium endophyticum</name>
    <dbReference type="NCBI Taxonomy" id="1955250"/>
    <lineage>
        <taxon>Bacteria</taxon>
        <taxon>Pseudomonadati</taxon>
        <taxon>Pseudomonadota</taxon>
        <taxon>Alphaproteobacteria</taxon>
        <taxon>Sphingomonadales</taxon>
        <taxon>Sphingomonadaceae</taxon>
        <taxon>Novosphingobium</taxon>
    </lineage>
</organism>
<evidence type="ECO:0000256" key="3">
    <source>
        <dbReference type="ARBA" id="ARBA00023002"/>
    </source>
</evidence>